<evidence type="ECO:0000313" key="1">
    <source>
        <dbReference type="EMBL" id="JAC80192.1"/>
    </source>
</evidence>
<feature type="non-terminal residue" evidence="1">
    <location>
        <position position="76"/>
    </location>
</feature>
<dbReference type="EMBL" id="GBEZ01005078">
    <property type="protein sequence ID" value="JAC80192.1"/>
    <property type="molecule type" value="Transcribed_RNA"/>
</dbReference>
<proteinExistence type="predicted"/>
<accession>A0A061S4V7</accession>
<organism evidence="1">
    <name type="scientific">Tetraselmis sp. GSL018</name>
    <dbReference type="NCBI Taxonomy" id="582737"/>
    <lineage>
        <taxon>Eukaryota</taxon>
        <taxon>Viridiplantae</taxon>
        <taxon>Chlorophyta</taxon>
        <taxon>core chlorophytes</taxon>
        <taxon>Chlorodendrophyceae</taxon>
        <taxon>Chlorodendrales</taxon>
        <taxon>Chlorodendraceae</taxon>
        <taxon>Tetraselmis</taxon>
    </lineage>
</organism>
<dbReference type="AlphaFoldDB" id="A0A061S4V7"/>
<gene>
    <name evidence="1" type="ORF">TSPGSL018_10842</name>
</gene>
<name>A0A061S4V7_9CHLO</name>
<feature type="non-terminal residue" evidence="1">
    <location>
        <position position="1"/>
    </location>
</feature>
<protein>
    <submittedName>
        <fullName evidence="1">Uncharacterized protein</fullName>
    </submittedName>
</protein>
<sequence>RMLCADSETALARNLCPPDCVQALGLRDQEGGEVGGSLLCLPVPEASRSCHSPLESPAEDMPVSACRSACGIPRGR</sequence>
<reference evidence="1" key="1">
    <citation type="submission" date="2014-05" db="EMBL/GenBank/DDBJ databases">
        <title>The transcriptome of the halophilic microalga Tetraselmis sp. GSL018 isolated from the Great Salt Lake, Utah.</title>
        <authorList>
            <person name="Jinkerson R.E."/>
            <person name="D'Adamo S."/>
            <person name="Posewitz M.C."/>
        </authorList>
    </citation>
    <scope>NUCLEOTIDE SEQUENCE</scope>
    <source>
        <strain evidence="1">GSL018</strain>
    </source>
</reference>